<dbReference type="RefSeq" id="WP_224033246.1">
    <property type="nucleotide sequence ID" value="NZ_AP024849.1"/>
</dbReference>
<gene>
    <name evidence="2" type="ORF">psyc5s11_29130</name>
</gene>
<evidence type="ECO:0008006" key="4">
    <source>
        <dbReference type="Google" id="ProtNLM"/>
    </source>
</evidence>
<keyword evidence="1" id="KW-0175">Coiled coil</keyword>
<dbReference type="EMBL" id="AP024849">
    <property type="protein sequence ID" value="BCZ46846.1"/>
    <property type="molecule type" value="Genomic_DNA"/>
</dbReference>
<evidence type="ECO:0000313" key="2">
    <source>
        <dbReference type="EMBL" id="BCZ46846.1"/>
    </source>
</evidence>
<name>A0ABN6J1J5_9CLOT</name>
<evidence type="ECO:0000256" key="1">
    <source>
        <dbReference type="SAM" id="Coils"/>
    </source>
</evidence>
<sequence length="386" mass="45048">MEEYNRGILVKEIMLDKNNPRFGGGVNCTQEEIKDRLIHAPKVRELLVGMRAGLVWSNKISVMLISDLSKNELDIIGEIPLDKKYIVVDGNTRLACILENSMKGSYDINKPIPVNLLVKAKGESDIEFLLKRKRIQGINNIMIVTDWHEIPKSKHLYDTYMITKKIEHNKSENQIFKKIGEDIGISLARTKSAVFRYVFYKELVENVQELDRNDYKYLEVFEVSYGIRALFGYSTDKGKFIWDMDNDKLSEEEEETIEKRKELLYAFPKIIEIAINENISSKTLRDIICEYKNKDFEDLLQKFKDIQDYRDAFGYAANGIRSILESDVNQEEEELKHLKQKVDAAIKTLRQFPINEKYAVIFKNKLIEINKSSEKLLKYLEMYPNA</sequence>
<feature type="coiled-coil region" evidence="1">
    <location>
        <begin position="321"/>
        <end position="348"/>
    </location>
</feature>
<dbReference type="Proteomes" id="UP000824633">
    <property type="component" value="Chromosome"/>
</dbReference>
<evidence type="ECO:0000313" key="3">
    <source>
        <dbReference type="Proteomes" id="UP000824633"/>
    </source>
</evidence>
<accession>A0ABN6J1J5</accession>
<organism evidence="2 3">
    <name type="scientific">Clostridium gelidum</name>
    <dbReference type="NCBI Taxonomy" id="704125"/>
    <lineage>
        <taxon>Bacteria</taxon>
        <taxon>Bacillati</taxon>
        <taxon>Bacillota</taxon>
        <taxon>Clostridia</taxon>
        <taxon>Eubacteriales</taxon>
        <taxon>Clostridiaceae</taxon>
        <taxon>Clostridium</taxon>
    </lineage>
</organism>
<protein>
    <recommendedName>
        <fullName evidence="4">ParB/Sulfiredoxin domain-containing protein</fullName>
    </recommendedName>
</protein>
<proteinExistence type="predicted"/>
<keyword evidence="3" id="KW-1185">Reference proteome</keyword>
<reference evidence="3" key="1">
    <citation type="submission" date="2021-07" db="EMBL/GenBank/DDBJ databases">
        <title>Complete genome sequencing of a Clostridium isolate.</title>
        <authorList>
            <person name="Ueki A."/>
            <person name="Tonouchi A."/>
        </authorList>
    </citation>
    <scope>NUCLEOTIDE SEQUENCE [LARGE SCALE GENOMIC DNA]</scope>
    <source>
        <strain evidence="3">C5S11</strain>
    </source>
</reference>